<dbReference type="InterPro" id="IPR027417">
    <property type="entry name" value="P-loop_NTPase"/>
</dbReference>
<dbReference type="SUPFAM" id="SSF52540">
    <property type="entry name" value="P-loop containing nucleoside triphosphate hydrolases"/>
    <property type="match status" value="2"/>
</dbReference>
<evidence type="ECO:0000313" key="4">
    <source>
        <dbReference type="EMBL" id="AMV62313.1"/>
    </source>
</evidence>
<evidence type="ECO:0000259" key="3">
    <source>
        <dbReference type="Pfam" id="PF13514"/>
    </source>
</evidence>
<protein>
    <submittedName>
        <fullName evidence="4">DNA double-strand break repair Rad50 ATPase</fullName>
    </submittedName>
</protein>
<evidence type="ECO:0000256" key="2">
    <source>
        <dbReference type="SAM" id="Phobius"/>
    </source>
</evidence>
<feature type="coiled-coil region" evidence="1">
    <location>
        <begin position="268"/>
        <end position="295"/>
    </location>
</feature>
<feature type="coiled-coil region" evidence="1">
    <location>
        <begin position="322"/>
        <end position="402"/>
    </location>
</feature>
<evidence type="ECO:0000313" key="6">
    <source>
        <dbReference type="Proteomes" id="UP000076244"/>
    </source>
</evidence>
<keyword evidence="2" id="KW-0472">Membrane</keyword>
<organism evidence="4 7">
    <name type="scientific">Pediococcus damnosus</name>
    <dbReference type="NCBI Taxonomy" id="51663"/>
    <lineage>
        <taxon>Bacteria</taxon>
        <taxon>Bacillati</taxon>
        <taxon>Bacillota</taxon>
        <taxon>Bacilli</taxon>
        <taxon>Lactobacillales</taxon>
        <taxon>Lactobacillaceae</taxon>
        <taxon>Pediococcus</taxon>
    </lineage>
</organism>
<evidence type="ECO:0000256" key="1">
    <source>
        <dbReference type="SAM" id="Coils"/>
    </source>
</evidence>
<dbReference type="GeneID" id="57277089"/>
<dbReference type="EMBL" id="CP012275">
    <property type="protein sequence ID" value="AMV62313.1"/>
    <property type="molecule type" value="Genomic_DNA"/>
</dbReference>
<keyword evidence="2" id="KW-1133">Transmembrane helix</keyword>
<proteinExistence type="predicted"/>
<name>A0AAC9FIE0_9LACO</name>
<feature type="coiled-coil region" evidence="1">
    <location>
        <begin position="185"/>
        <end position="243"/>
    </location>
</feature>
<accession>A0AAC9FIE0</accession>
<dbReference type="Pfam" id="PF13514">
    <property type="entry name" value="AAA_27"/>
    <property type="match status" value="1"/>
</dbReference>
<reference evidence="6 7" key="1">
    <citation type="journal article" date="2016" name="PLoS ONE">
        <title>The Identification of Novel Diagnostic Marker Genes for the Detection of Beer Spoiling Pediococcus damnosus Strains Using the BlAst Diagnostic Gene findEr.</title>
        <authorList>
            <person name="Behr J."/>
            <person name="Geissler A.J."/>
            <person name="Schmid J."/>
            <person name="Zehe A."/>
            <person name="Vogel R.F."/>
        </authorList>
    </citation>
    <scope>NUCLEOTIDE SEQUENCE [LARGE SCALE GENOMIC DNA]</scope>
    <source>
        <strain evidence="4 7">TMW 2.1533</strain>
        <strain evidence="5 6">TMW 2.1535</strain>
    </source>
</reference>
<feature type="domain" description="YhaN AAA" evidence="3">
    <location>
        <begin position="1"/>
        <end position="203"/>
    </location>
</feature>
<sequence length="888" mass="101924">MKILKINIYGFGKWQDQKFDLSQNLTYFSGPNEAGKSTLRQFILSILFGFRTKRGADRYLRYEPKDGSKYGGELLVEHQGTRYLLTRVKGKSGGKLTVTDVATQEVLSNDVLATLLGSVDETLFNEMFSFSQTELTEIRQLERDEFRKRVLKIGAVGSDQWISLQSSFEKSADKIYAPKGRVRPLNKLLKKHQKLEQNVQEASQEIGEYRQKTEAENEAQKKLTKLSAQIKDSQDKLEQLKRNLSGWSIYQQLQNLIKRDNQGNSTISTDKIQDLEKLNQQLNEIKQTATDVKTKISELMESLKSNPRVVFFDQHQEEVTTLRDELGDSQSLLNQVEDLKQQVNEIEQEKIKISSQLIVGETIPNSFTDDEMNQVQTNLDQKSKLENQKQAVQDQIVHIQNRLLEESNSRRPTTQPTQKRGLQNVLTGVGVILIIIPWLFSMGIGLKIGLALLGLVCIGIRYFMRPGTDNQTKTHSSANMDLHAKLSDLNTQLEDISKQQQTIAKKLTAIGKQKGISNSDPQTWPALQNYLKRFELLTQKQKTGKEQIVKAQKQISEFLDKSKLLSDWVVLTGDTQEKIQNLNNYFQKMDQEQQDVLKIRQDLAYYQNRFKKVTAQKEEIQHNVDSKLKEAGLNNWESFQIAREKQYEQESNQEKISKLKQQLNSSTLKELSQFENKEQIQDELTAQTQSLEKLRKEQETLIEQKTVLNTKLQQLADDDTYSNLQQELANLEAEILAQTREWLTTKLAAQWIDETLSVASQGRLPKIIKFAEQYFSLLTNKRYNKISFNDGTIVVFDTNNQAFDVGELSQGTAEQLYVAIRLAFVEVMTDLVDLPIIIDDGFVNFDATRKQNVMNLLSKISQNHQVIYFSTETQLTNPTSNSQVIYLK</sequence>
<dbReference type="KEGG" id="pdm:ADU72_1908"/>
<dbReference type="AlphaFoldDB" id="A0AAC9FIE0"/>
<dbReference type="EMBL" id="CP012288">
    <property type="protein sequence ID" value="AMV67829.1"/>
    <property type="molecule type" value="Genomic_DNA"/>
</dbReference>
<keyword evidence="1" id="KW-0175">Coiled coil</keyword>
<evidence type="ECO:0000313" key="5">
    <source>
        <dbReference type="EMBL" id="AMV67829.1"/>
    </source>
</evidence>
<dbReference type="InterPro" id="IPR038734">
    <property type="entry name" value="YhaN_AAA"/>
</dbReference>
<dbReference type="PANTHER" id="PTHR41259:SF1">
    <property type="entry name" value="DOUBLE-STRAND BREAK REPAIR RAD50 ATPASE, PUTATIVE-RELATED"/>
    <property type="match status" value="1"/>
</dbReference>
<dbReference type="PANTHER" id="PTHR41259">
    <property type="entry name" value="DOUBLE-STRAND BREAK REPAIR RAD50 ATPASE, PUTATIVE-RELATED"/>
    <property type="match status" value="1"/>
</dbReference>
<feature type="coiled-coil region" evidence="1">
    <location>
        <begin position="677"/>
        <end position="741"/>
    </location>
</feature>
<evidence type="ECO:0000313" key="7">
    <source>
        <dbReference type="Proteomes" id="UP000076405"/>
    </source>
</evidence>
<dbReference type="Proteomes" id="UP000076405">
    <property type="component" value="Chromosome"/>
</dbReference>
<dbReference type="RefSeq" id="WP_046871727.1">
    <property type="nucleotide sequence ID" value="NZ_BAAAXI010000019.1"/>
</dbReference>
<feature type="transmembrane region" description="Helical" evidence="2">
    <location>
        <begin position="421"/>
        <end position="440"/>
    </location>
</feature>
<keyword evidence="2" id="KW-0812">Transmembrane</keyword>
<keyword evidence="6" id="KW-1185">Reference proteome</keyword>
<dbReference type="Proteomes" id="UP000076244">
    <property type="component" value="Chromosome"/>
</dbReference>
<dbReference type="Gene3D" id="3.40.50.300">
    <property type="entry name" value="P-loop containing nucleotide triphosphate hydrolases"/>
    <property type="match status" value="2"/>
</dbReference>
<gene>
    <name evidence="4" type="ORF">ADU70_0815</name>
    <name evidence="5" type="ORF">ADU72_1908</name>
</gene>